<dbReference type="RefSeq" id="WP_057482400.1">
    <property type="nucleotide sequence ID" value="NZ_BMWR01000004.1"/>
</dbReference>
<keyword evidence="1" id="KW-0812">Transmembrane</keyword>
<organism evidence="2 3">
    <name type="scientific">Salegentibacter mishustinae</name>
    <dbReference type="NCBI Taxonomy" id="270918"/>
    <lineage>
        <taxon>Bacteria</taxon>
        <taxon>Pseudomonadati</taxon>
        <taxon>Bacteroidota</taxon>
        <taxon>Flavobacteriia</taxon>
        <taxon>Flavobacteriales</taxon>
        <taxon>Flavobacteriaceae</taxon>
        <taxon>Salegentibacter</taxon>
    </lineage>
</organism>
<name>A0A0Q9Z4L4_9FLAO</name>
<evidence type="ECO:0000313" key="2">
    <source>
        <dbReference type="EMBL" id="KRG27728.1"/>
    </source>
</evidence>
<feature type="transmembrane region" description="Helical" evidence="1">
    <location>
        <begin position="12"/>
        <end position="35"/>
    </location>
</feature>
<keyword evidence="1" id="KW-0472">Membrane</keyword>
<evidence type="ECO:0000256" key="1">
    <source>
        <dbReference type="SAM" id="Phobius"/>
    </source>
</evidence>
<dbReference type="InterPro" id="IPR032820">
    <property type="entry name" value="ATPase_put"/>
</dbReference>
<evidence type="ECO:0008006" key="4">
    <source>
        <dbReference type="Google" id="ProtNLM"/>
    </source>
</evidence>
<accession>A0A0Q9Z4L4</accession>
<sequence>MKNDNLNKYLGFVNIAFQMGIIIAGGVLLGIWLDGKFPNKYSAFTISLSLLGVFIALYQVYRSVIKMSEEDEKNEK</sequence>
<comment type="caution">
    <text evidence="2">The sequence shown here is derived from an EMBL/GenBank/DDBJ whole genome shotgun (WGS) entry which is preliminary data.</text>
</comment>
<protein>
    <recommendedName>
        <fullName evidence="4">F0F1-ATPase subunit</fullName>
    </recommendedName>
</protein>
<proteinExistence type="predicted"/>
<reference evidence="2" key="1">
    <citation type="submission" date="2015-10" db="EMBL/GenBank/DDBJ databases">
        <title>Draft genome sequence of Salegentibacter mishustinae KCTC 12263.</title>
        <authorList>
            <person name="Lin W."/>
            <person name="Zheng Q."/>
        </authorList>
    </citation>
    <scope>NUCLEOTIDE SEQUENCE [LARGE SCALE GENOMIC DNA]</scope>
    <source>
        <strain evidence="2">KCTC 12263</strain>
    </source>
</reference>
<dbReference type="AlphaFoldDB" id="A0A0Q9Z4L4"/>
<dbReference type="EMBL" id="LKTP01000034">
    <property type="protein sequence ID" value="KRG27728.1"/>
    <property type="molecule type" value="Genomic_DNA"/>
</dbReference>
<dbReference type="Pfam" id="PF09527">
    <property type="entry name" value="ATPase_gene1"/>
    <property type="match status" value="1"/>
</dbReference>
<keyword evidence="3" id="KW-1185">Reference proteome</keyword>
<feature type="transmembrane region" description="Helical" evidence="1">
    <location>
        <begin position="41"/>
        <end position="61"/>
    </location>
</feature>
<dbReference type="OrthoDB" id="9798708at2"/>
<evidence type="ECO:0000313" key="3">
    <source>
        <dbReference type="Proteomes" id="UP000051643"/>
    </source>
</evidence>
<dbReference type="STRING" id="270918.APR42_08195"/>
<gene>
    <name evidence="2" type="ORF">APR42_08195</name>
</gene>
<dbReference type="Proteomes" id="UP000051643">
    <property type="component" value="Unassembled WGS sequence"/>
</dbReference>
<keyword evidence="1" id="KW-1133">Transmembrane helix</keyword>